<reference evidence="1" key="1">
    <citation type="submission" date="2021-06" db="EMBL/GenBank/DDBJ databases">
        <authorList>
            <person name="Kallberg Y."/>
            <person name="Tangrot J."/>
            <person name="Rosling A."/>
        </authorList>
    </citation>
    <scope>NUCLEOTIDE SEQUENCE</scope>
    <source>
        <strain evidence="1">28 12/20/2015</strain>
    </source>
</reference>
<name>A0ACA9KYY9_9GLOM</name>
<evidence type="ECO:0000313" key="1">
    <source>
        <dbReference type="EMBL" id="CAG8499713.1"/>
    </source>
</evidence>
<organism evidence="1 2">
    <name type="scientific">Cetraspora pellucida</name>
    <dbReference type="NCBI Taxonomy" id="1433469"/>
    <lineage>
        <taxon>Eukaryota</taxon>
        <taxon>Fungi</taxon>
        <taxon>Fungi incertae sedis</taxon>
        <taxon>Mucoromycota</taxon>
        <taxon>Glomeromycotina</taxon>
        <taxon>Glomeromycetes</taxon>
        <taxon>Diversisporales</taxon>
        <taxon>Gigasporaceae</taxon>
        <taxon>Cetraspora</taxon>
    </lineage>
</organism>
<sequence length="767" mass="88972">MGWEDQKADFGQQIWQLLQVVAGILPQALQNNQVRELNVVNVPIFSGGNQDPVEWLKAGGHAFEVNNIQEPRRIAVIRAYLTRMAAMCFVHQFCQNFCTQMLMSQWSTEQVTVRGNEYSEVIKTQIFVQELQPNLALAVGLFMLGTLQAAIERVKVSELSFSRSMTIPNTMLFVNPTVTYLQQPIVEAKKSSTPDQVEDSVKKLTTLIEELVVSLKNNDNIESLFEVYAAKKRKRNDDKAVVIGTYNDDKEEADDHMNKTRKASKKRKTKLIEPLITSNIQYYLIMTNLQNKKADITYAQLFQVTLNIRKEILKITRTSHITTTKIAEFCSEQDVDVKTTSMYCEAQVKEYPILLILDSVIMIKVHGEQKCPLGKIDKFSITVKGKTITFQVVVSEARNYAVIVRNDLMKKAKARLDWEECKLMIRDGKKKIRVPTEYCKSTSIREQILKKEKFNNEKSEEENTTDEEMKSESNKNKDEYEEENLMSRAYLYWEFLETGSEFETCKICLKKRHISKECVFKKKCKIIDEETGQLRRTSVMSHEIFTEEGPPIKQKFYPISRPEHEFIGSEIRRMKEARIICLKGGKLEVQWLEPYWIHEVFGNGVYKLRTLEGKVLVQSVHAAALEISKEIILNCDHVTLKIADQEISEYISVSEKKTQAEKIRENLYIYLLDLNCRNTLNPIMPLETPKEKWDEKLANGWNEAAKRELHSYFKAVRSHTVLKIIKKTYQLFFTCGEWYILIMEHINISTLEKMYDEDFTDCLLVEA</sequence>
<comment type="caution">
    <text evidence="1">The sequence shown here is derived from an EMBL/GenBank/DDBJ whole genome shotgun (WGS) entry which is preliminary data.</text>
</comment>
<keyword evidence="2" id="KW-1185">Reference proteome</keyword>
<evidence type="ECO:0000313" key="2">
    <source>
        <dbReference type="Proteomes" id="UP000789366"/>
    </source>
</evidence>
<dbReference type="EMBL" id="CAJVPW010002129">
    <property type="protein sequence ID" value="CAG8499713.1"/>
    <property type="molecule type" value="Genomic_DNA"/>
</dbReference>
<gene>
    <name evidence="1" type="ORF">SPELUC_LOCUS2954</name>
</gene>
<accession>A0ACA9KYY9</accession>
<proteinExistence type="predicted"/>
<protein>
    <submittedName>
        <fullName evidence="1">12010_t:CDS:1</fullName>
    </submittedName>
</protein>
<dbReference type="Proteomes" id="UP000789366">
    <property type="component" value="Unassembled WGS sequence"/>
</dbReference>